<dbReference type="GO" id="GO:0005737">
    <property type="term" value="C:cytoplasm"/>
    <property type="evidence" value="ECO:0007669"/>
    <property type="project" value="UniProtKB-SubCell"/>
</dbReference>
<comment type="function">
    <text evidence="9">May play the central regulatory role in sporulation. It may be an element of the effector pathway responsible for the activation of sporulation genes in response to nutritional stress. Spo0A may act in concert with spo0H (a sigma factor) to control the expression of some genes that are critical to the sporulation process.</text>
</comment>
<dbReference type="Pfam" id="PF12833">
    <property type="entry name" value="HTH_18"/>
    <property type="match status" value="1"/>
</dbReference>
<dbReference type="CDD" id="cd17536">
    <property type="entry name" value="REC_YesN-like"/>
    <property type="match status" value="1"/>
</dbReference>
<dbReference type="AlphaFoldDB" id="A0A850HIP7"/>
<dbReference type="SMART" id="SM00448">
    <property type="entry name" value="REC"/>
    <property type="match status" value="1"/>
</dbReference>
<evidence type="ECO:0000256" key="4">
    <source>
        <dbReference type="ARBA" id="ARBA00022553"/>
    </source>
</evidence>
<organism evidence="14 15">
    <name type="scientific">Dorea phocaeensis</name>
    <dbReference type="NCBI Taxonomy" id="2040291"/>
    <lineage>
        <taxon>Bacteria</taxon>
        <taxon>Bacillati</taxon>
        <taxon>Bacillota</taxon>
        <taxon>Clostridia</taxon>
        <taxon>Lachnospirales</taxon>
        <taxon>Lachnospiraceae</taxon>
        <taxon>Dorea</taxon>
    </lineage>
</organism>
<proteinExistence type="predicted"/>
<evidence type="ECO:0000313" key="15">
    <source>
        <dbReference type="Proteomes" id="UP000528555"/>
    </source>
</evidence>
<keyword evidence="8" id="KW-0804">Transcription</keyword>
<dbReference type="PANTHER" id="PTHR42713:SF3">
    <property type="entry name" value="TRANSCRIPTIONAL REGULATORY PROTEIN HPTR"/>
    <property type="match status" value="1"/>
</dbReference>
<keyword evidence="4 10" id="KW-0597">Phosphoprotein</keyword>
<evidence type="ECO:0000256" key="7">
    <source>
        <dbReference type="ARBA" id="ARBA00023125"/>
    </source>
</evidence>
<keyword evidence="15" id="KW-1185">Reference proteome</keyword>
<feature type="modified residue" description="4-aspartylphosphate" evidence="10">
    <location>
        <position position="58"/>
    </location>
</feature>
<dbReference type="PROSITE" id="PS01124">
    <property type="entry name" value="HTH_ARAC_FAMILY_2"/>
    <property type="match status" value="1"/>
</dbReference>
<comment type="caution">
    <text evidence="14">The sequence shown here is derived from an EMBL/GenBank/DDBJ whole genome shotgun (WGS) entry which is preliminary data.</text>
</comment>
<keyword evidence="6" id="KW-0805">Transcription regulation</keyword>
<reference evidence="14" key="2">
    <citation type="submission" date="2020-02" db="EMBL/GenBank/DDBJ databases">
        <authorList>
            <person name="Littmann E."/>
            <person name="Sorbara M."/>
        </authorList>
    </citation>
    <scope>NUCLEOTIDE SEQUENCE</scope>
    <source>
        <strain evidence="14">MSK.17.11</strain>
        <strain evidence="13">MSK.17.38</strain>
    </source>
</reference>
<dbReference type="GO" id="GO:0003700">
    <property type="term" value="F:DNA-binding transcription factor activity"/>
    <property type="evidence" value="ECO:0007669"/>
    <property type="project" value="InterPro"/>
</dbReference>
<dbReference type="RefSeq" id="WP_173814994.1">
    <property type="nucleotide sequence ID" value="NZ_JAAITX010000007.1"/>
</dbReference>
<dbReference type="InterPro" id="IPR051552">
    <property type="entry name" value="HptR"/>
</dbReference>
<dbReference type="Proteomes" id="UP000701680">
    <property type="component" value="Unassembled WGS sequence"/>
</dbReference>
<dbReference type="PROSITE" id="PS50110">
    <property type="entry name" value="RESPONSE_REGULATORY"/>
    <property type="match status" value="1"/>
</dbReference>
<evidence type="ECO:0000259" key="12">
    <source>
        <dbReference type="PROSITE" id="PS50110"/>
    </source>
</evidence>
<dbReference type="GO" id="GO:0000160">
    <property type="term" value="P:phosphorelay signal transduction system"/>
    <property type="evidence" value="ECO:0007669"/>
    <property type="project" value="UniProtKB-KW"/>
</dbReference>
<dbReference type="InterPro" id="IPR011006">
    <property type="entry name" value="CheY-like_superfamily"/>
</dbReference>
<comment type="subcellular location">
    <subcellularLocation>
        <location evidence="1">Cytoplasm</location>
    </subcellularLocation>
</comment>
<dbReference type="Gene3D" id="3.40.50.2300">
    <property type="match status" value="1"/>
</dbReference>
<evidence type="ECO:0000313" key="16">
    <source>
        <dbReference type="Proteomes" id="UP000701680"/>
    </source>
</evidence>
<evidence type="ECO:0000256" key="5">
    <source>
        <dbReference type="ARBA" id="ARBA00023012"/>
    </source>
</evidence>
<dbReference type="GO" id="GO:0043565">
    <property type="term" value="F:sequence-specific DNA binding"/>
    <property type="evidence" value="ECO:0007669"/>
    <property type="project" value="InterPro"/>
</dbReference>
<evidence type="ECO:0000256" key="2">
    <source>
        <dbReference type="ARBA" id="ARBA00018672"/>
    </source>
</evidence>
<protein>
    <recommendedName>
        <fullName evidence="2">Stage 0 sporulation protein A homolog</fullName>
    </recommendedName>
</protein>
<keyword evidence="5" id="KW-0902">Two-component regulatory system</keyword>
<accession>A0A850HIP7</accession>
<evidence type="ECO:0000256" key="8">
    <source>
        <dbReference type="ARBA" id="ARBA00023163"/>
    </source>
</evidence>
<evidence type="ECO:0000259" key="11">
    <source>
        <dbReference type="PROSITE" id="PS01124"/>
    </source>
</evidence>
<evidence type="ECO:0000256" key="9">
    <source>
        <dbReference type="ARBA" id="ARBA00024867"/>
    </source>
</evidence>
<reference evidence="15 16" key="1">
    <citation type="journal article" date="2020" name="Cell Host Microbe">
        <title>Functional and Genomic Variation between Human-Derived Isolates of Lachnospiraceae Reveals Inter- and Intra-Species Diversity.</title>
        <authorList>
            <person name="Sorbara M.T."/>
            <person name="Littmann E.R."/>
            <person name="Fontana E."/>
            <person name="Moody T.U."/>
            <person name="Kohout C.E."/>
            <person name="Gjonbalaj M."/>
            <person name="Eaton V."/>
            <person name="Seok R."/>
            <person name="Leiner I.M."/>
            <person name="Pamer E.G."/>
        </authorList>
    </citation>
    <scope>NUCLEOTIDE SEQUENCE [LARGE SCALE GENOMIC DNA]</scope>
    <source>
        <strain evidence="14 15">MSK.17.11</strain>
        <strain evidence="13 16">MSK.17.38</strain>
    </source>
</reference>
<evidence type="ECO:0000256" key="1">
    <source>
        <dbReference type="ARBA" id="ARBA00004496"/>
    </source>
</evidence>
<dbReference type="SMART" id="SM00342">
    <property type="entry name" value="HTH_ARAC"/>
    <property type="match status" value="1"/>
</dbReference>
<dbReference type="Pfam" id="PF00072">
    <property type="entry name" value="Response_reg"/>
    <property type="match status" value="1"/>
</dbReference>
<dbReference type="InterPro" id="IPR009057">
    <property type="entry name" value="Homeodomain-like_sf"/>
</dbReference>
<evidence type="ECO:0000256" key="3">
    <source>
        <dbReference type="ARBA" id="ARBA00022490"/>
    </source>
</evidence>
<dbReference type="PANTHER" id="PTHR42713">
    <property type="entry name" value="HISTIDINE KINASE-RELATED"/>
    <property type="match status" value="1"/>
</dbReference>
<dbReference type="SUPFAM" id="SSF52172">
    <property type="entry name" value="CheY-like"/>
    <property type="match status" value="1"/>
</dbReference>
<evidence type="ECO:0000256" key="10">
    <source>
        <dbReference type="PROSITE-ProRule" id="PRU00169"/>
    </source>
</evidence>
<keyword evidence="7" id="KW-0238">DNA-binding</keyword>
<gene>
    <name evidence="14" type="ORF">G5A66_10430</name>
    <name evidence="13" type="ORF">G5A75_10455</name>
</gene>
<dbReference type="EMBL" id="JAAIUO010000007">
    <property type="protein sequence ID" value="NSK15272.1"/>
    <property type="molecule type" value="Genomic_DNA"/>
</dbReference>
<dbReference type="PROSITE" id="PS00041">
    <property type="entry name" value="HTH_ARAC_FAMILY_1"/>
    <property type="match status" value="1"/>
</dbReference>
<dbReference type="EMBL" id="JAAITX010000007">
    <property type="protein sequence ID" value="NVH59045.1"/>
    <property type="molecule type" value="Genomic_DNA"/>
</dbReference>
<feature type="domain" description="HTH araC/xylS-type" evidence="11">
    <location>
        <begin position="433"/>
        <end position="531"/>
    </location>
</feature>
<dbReference type="Gene3D" id="1.10.10.60">
    <property type="entry name" value="Homeodomain-like"/>
    <property type="match status" value="2"/>
</dbReference>
<evidence type="ECO:0000313" key="13">
    <source>
        <dbReference type="EMBL" id="NSK15272.1"/>
    </source>
</evidence>
<name>A0A850HIP7_9FIRM</name>
<feature type="domain" description="Response regulatory" evidence="12">
    <location>
        <begin position="5"/>
        <end position="123"/>
    </location>
</feature>
<sequence length="533" mass="62054">MRKWKVLIVDDEFRIGMLIKKLIHWEEFQLECLDVVDNGERAFDVIQSDQCPDIVITDIRMPKVSGLELIEMTRAKNKKIKFVVVSGYKEFEYAHQALQYGVEDYLLKPISEVELNRVMKKIATELGAYWRGVIETEKMQRTVSESRHIIKRDFLKNIIETQDEMNEEDSSIVLEGEIYRGIDIKLDYVDYNKRDKKQDRLTISRIEEIVEGILKADAKEVLTCEKENLHLYCLFNYDYSKSKQIRNSINDILSEIKGYLLGFEQYEVTIGVGKERTEFGEIRFSIKEAHRAVGNRIKNGVGRLIYAEGIPYDARAKEGFLEEAWKEQLKSAVESYSPDRIEQLINQSYGTYMTSDEGDFSGCYDLAEELVNCFFEFVELHQEETERERKQILSNCQHCYTIRDLKQFLKNSLGGFVRESKEAAEAESVKPIRQAQKYVEEHYGEKIVLEDLAEIVGLNPVYFSVLFKKETGINFSMYLVNVRMEKAKELLCNTNETVAAIGDKVGYKDSRYFSQIFTKQVGIKPVLYRKLHS</sequence>
<dbReference type="InterPro" id="IPR018060">
    <property type="entry name" value="HTH_AraC"/>
</dbReference>
<dbReference type="InterPro" id="IPR018062">
    <property type="entry name" value="HTH_AraC-typ_CS"/>
</dbReference>
<dbReference type="InterPro" id="IPR001789">
    <property type="entry name" value="Sig_transdc_resp-reg_receiver"/>
</dbReference>
<keyword evidence="3" id="KW-0963">Cytoplasm</keyword>
<dbReference type="Proteomes" id="UP000528555">
    <property type="component" value="Unassembled WGS sequence"/>
</dbReference>
<evidence type="ECO:0000313" key="14">
    <source>
        <dbReference type="EMBL" id="NVH59045.1"/>
    </source>
</evidence>
<evidence type="ECO:0000256" key="6">
    <source>
        <dbReference type="ARBA" id="ARBA00023015"/>
    </source>
</evidence>
<dbReference type="SUPFAM" id="SSF46689">
    <property type="entry name" value="Homeodomain-like"/>
    <property type="match status" value="2"/>
</dbReference>